<gene>
    <name evidence="1" type="ORF">EV378_0451</name>
</gene>
<keyword evidence="2" id="KW-1185">Reference proteome</keyword>
<name>A0A4R1HUM6_PSEEN</name>
<organism evidence="1 2">
    <name type="scientific">Pseudonocardia endophytica</name>
    <dbReference type="NCBI Taxonomy" id="401976"/>
    <lineage>
        <taxon>Bacteria</taxon>
        <taxon>Bacillati</taxon>
        <taxon>Actinomycetota</taxon>
        <taxon>Actinomycetes</taxon>
        <taxon>Pseudonocardiales</taxon>
        <taxon>Pseudonocardiaceae</taxon>
        <taxon>Pseudonocardia</taxon>
    </lineage>
</organism>
<dbReference type="Pfam" id="PF19458">
    <property type="entry name" value="DUF5995"/>
    <property type="match status" value="1"/>
</dbReference>
<dbReference type="InterPro" id="IPR046037">
    <property type="entry name" value="DUF5995"/>
</dbReference>
<comment type="caution">
    <text evidence="1">The sequence shown here is derived from an EMBL/GenBank/DDBJ whole genome shotgun (WGS) entry which is preliminary data.</text>
</comment>
<dbReference type="EMBL" id="SMFZ01000001">
    <property type="protein sequence ID" value="TCK24665.1"/>
    <property type="molecule type" value="Genomic_DNA"/>
</dbReference>
<protein>
    <submittedName>
        <fullName evidence="1">Uncharacterized protein</fullName>
    </submittedName>
</protein>
<evidence type="ECO:0000313" key="2">
    <source>
        <dbReference type="Proteomes" id="UP000295560"/>
    </source>
</evidence>
<dbReference type="Proteomes" id="UP000295560">
    <property type="component" value="Unassembled WGS sequence"/>
</dbReference>
<accession>A0A4R1HUM6</accession>
<sequence>MTVMTDKAPVSQRARSLAQLLAITPDDVPGVVDLLRRLQPVLESGPRGTEDSVACFTVLYERIATDVHEQVQDPDRFRDPEFVSRLAVELARRYFAALRTFVTGGRPPRAWAVLFDGRRDAAVGPLEFAVCGVNAHVNLDLAPAVVRTCTVLGRRGLGSTEHHDFQELGAVFTSHLCRLAEHLGARLGREIGGTYLERLLDGAPSLTVVVARDAAWRCAEHLWGLRSRPAEYDRECEAIDWRAAMMGRGVLSIGAL</sequence>
<reference evidence="1 2" key="1">
    <citation type="submission" date="2019-03" db="EMBL/GenBank/DDBJ databases">
        <title>Sequencing the genomes of 1000 actinobacteria strains.</title>
        <authorList>
            <person name="Klenk H.-P."/>
        </authorList>
    </citation>
    <scope>NUCLEOTIDE SEQUENCE [LARGE SCALE GENOMIC DNA]</scope>
    <source>
        <strain evidence="1 2">DSM 44969</strain>
    </source>
</reference>
<dbReference type="RefSeq" id="WP_132421092.1">
    <property type="nucleotide sequence ID" value="NZ_SMFZ01000001.1"/>
</dbReference>
<dbReference type="OrthoDB" id="583431at2"/>
<dbReference type="AlphaFoldDB" id="A0A4R1HUM6"/>
<proteinExistence type="predicted"/>
<evidence type="ECO:0000313" key="1">
    <source>
        <dbReference type="EMBL" id="TCK24665.1"/>
    </source>
</evidence>